<accession>A0A346FK36</accession>
<dbReference type="Proteomes" id="UP000260494">
    <property type="component" value="Segment"/>
</dbReference>
<proteinExistence type="predicted"/>
<evidence type="ECO:0000313" key="2">
    <source>
        <dbReference type="Proteomes" id="UP000260494"/>
    </source>
</evidence>
<keyword evidence="2" id="KW-1185">Reference proteome</keyword>
<dbReference type="Pfam" id="PF10926">
    <property type="entry name" value="DUF2800"/>
    <property type="match status" value="1"/>
</dbReference>
<protein>
    <recommendedName>
        <fullName evidence="3">DUF2800 domain-containing protein</fullName>
    </recommendedName>
</protein>
<dbReference type="InterPro" id="IPR021229">
    <property type="entry name" value="DUF2800"/>
</dbReference>
<organism evidence="1 2">
    <name type="scientific">Bacillus phage Wes44</name>
    <dbReference type="NCBI Taxonomy" id="2283012"/>
    <lineage>
        <taxon>Viruses</taxon>
        <taxon>Duplodnaviria</taxon>
        <taxon>Heunggongvirae</taxon>
        <taxon>Uroviricota</taxon>
        <taxon>Caudoviricetes</taxon>
        <taxon>Gutmannvirinae</taxon>
        <taxon>Carmenvirus</taxon>
        <taxon>Carmenvirus Wes44</taxon>
    </lineage>
</organism>
<dbReference type="EMBL" id="MH598512">
    <property type="protein sequence ID" value="AXN58341.1"/>
    <property type="molecule type" value="Genomic_DNA"/>
</dbReference>
<reference evidence="2" key="1">
    <citation type="submission" date="2018-07" db="EMBL/GenBank/DDBJ databases">
        <authorList>
            <person name="Himelright M."/>
            <person name="Eisemann E."/>
            <person name="Alder H."/>
            <person name="Craig M."/>
            <person name="Clem A."/>
            <person name="Temple L."/>
        </authorList>
    </citation>
    <scope>NUCLEOTIDE SEQUENCE [LARGE SCALE GENOMIC DNA]</scope>
</reference>
<evidence type="ECO:0000313" key="1">
    <source>
        <dbReference type="EMBL" id="AXN58341.1"/>
    </source>
</evidence>
<evidence type="ECO:0008006" key="3">
    <source>
        <dbReference type="Google" id="ProtNLM"/>
    </source>
</evidence>
<dbReference type="Gene3D" id="3.90.320.10">
    <property type="match status" value="1"/>
</dbReference>
<gene>
    <name evidence="1" type="ORF">Wes44_32</name>
</gene>
<dbReference type="InterPro" id="IPR011604">
    <property type="entry name" value="PDDEXK-like_dom_sf"/>
</dbReference>
<name>A0A346FK36_9CAUD</name>
<sequence length="365" mass="41761">MTDEIPDNRNSEYALQGEAAHEYSEHLLRTYLSGNDGADIAAVQDFEERNLYFDDEMREEVGKYVDYVIRTYETEEMDMLTTYMAIEQQLDYSDWAPEGFGTGDILIVNDERLHIIDLKYGKGVPVYAEDNSQLKMYALGAYAKLSNEYEFTTIVMHIVQPRLNNFSSYEMSIGEILDWGEEVVKPAAKLAFAGEGEFKAGDHCRWCKVKGNCQARADENLKALEHEFTDPALIPDEDIGTILHLAMQLKTWASDVESYVKKQVLQGKQIDGWKQVRGRATRKFTDIKEVEKRLIEDFWEDHAFKEPELKSLSVIEKELGKKAFQELLGDLVEKSEGLPTLAPESDPRKAVNTVTSDFEDEEFDV</sequence>